<reference evidence="2" key="2">
    <citation type="submission" date="2021-04" db="EMBL/GenBank/DDBJ databases">
        <authorList>
            <person name="Gilroy R."/>
        </authorList>
    </citation>
    <scope>NUCLEOTIDE SEQUENCE</scope>
    <source>
        <strain evidence="2">CHK185-1770</strain>
    </source>
</reference>
<dbReference type="AlphaFoldDB" id="A0A9D2MWP5"/>
<name>A0A9D2MWP5_9FIRM</name>
<dbReference type="InterPro" id="IPR041329">
    <property type="entry name" value="YubB_C"/>
</dbReference>
<gene>
    <name evidence="2" type="ORF">H9710_05265</name>
</gene>
<evidence type="ECO:0000313" key="3">
    <source>
        <dbReference type="Proteomes" id="UP000826793"/>
    </source>
</evidence>
<feature type="non-terminal residue" evidence="2">
    <location>
        <position position="1"/>
    </location>
</feature>
<dbReference type="Proteomes" id="UP000826793">
    <property type="component" value="Unassembled WGS sequence"/>
</dbReference>
<proteinExistence type="predicted"/>
<dbReference type="Gene3D" id="3.30.70.1270">
    <property type="entry name" value="Api92-like domains"/>
    <property type="match status" value="1"/>
</dbReference>
<comment type="caution">
    <text evidence="2">The sequence shown here is derived from an EMBL/GenBank/DDBJ whole genome shotgun (WGS) entry which is preliminary data.</text>
</comment>
<organism evidence="2 3">
    <name type="scientific">Candidatus Acutalibacter pullicola</name>
    <dbReference type="NCBI Taxonomy" id="2838417"/>
    <lineage>
        <taxon>Bacteria</taxon>
        <taxon>Bacillati</taxon>
        <taxon>Bacillota</taxon>
        <taxon>Clostridia</taxon>
        <taxon>Eubacteriales</taxon>
        <taxon>Acutalibacteraceae</taxon>
        <taxon>Acutalibacter</taxon>
    </lineage>
</organism>
<reference evidence="2" key="1">
    <citation type="journal article" date="2021" name="PeerJ">
        <title>Extensive microbial diversity within the chicken gut microbiome revealed by metagenomics and culture.</title>
        <authorList>
            <person name="Gilroy R."/>
            <person name="Ravi A."/>
            <person name="Getino M."/>
            <person name="Pursley I."/>
            <person name="Horton D.L."/>
            <person name="Alikhan N.F."/>
            <person name="Baker D."/>
            <person name="Gharbi K."/>
            <person name="Hall N."/>
            <person name="Watson M."/>
            <person name="Adriaenssens E.M."/>
            <person name="Foster-Nyarko E."/>
            <person name="Jarju S."/>
            <person name="Secka A."/>
            <person name="Antonio M."/>
            <person name="Oren A."/>
            <person name="Chaudhuri R.R."/>
            <person name="La Ragione R."/>
            <person name="Hildebrand F."/>
            <person name="Pallen M.J."/>
        </authorList>
    </citation>
    <scope>NUCLEOTIDE SEQUENCE</scope>
    <source>
        <strain evidence="2">CHK185-1770</strain>
    </source>
</reference>
<dbReference type="SUPFAM" id="SSF160940">
    <property type="entry name" value="Api92-like"/>
    <property type="match status" value="1"/>
</dbReference>
<feature type="domain" description="YubB ferredoxin-like" evidence="1">
    <location>
        <begin position="39"/>
        <end position="113"/>
    </location>
</feature>
<accession>A0A9D2MWP5</accession>
<dbReference type="EMBL" id="DWXG01000041">
    <property type="protein sequence ID" value="HJB97975.1"/>
    <property type="molecule type" value="Genomic_DNA"/>
</dbReference>
<evidence type="ECO:0000313" key="2">
    <source>
        <dbReference type="EMBL" id="HJB97975.1"/>
    </source>
</evidence>
<dbReference type="Pfam" id="PF18406">
    <property type="entry name" value="DUF1281_C"/>
    <property type="match status" value="1"/>
</dbReference>
<protein>
    <recommendedName>
        <fullName evidence="1">YubB ferredoxin-like domain-containing protein</fullName>
    </recommendedName>
</protein>
<evidence type="ECO:0000259" key="1">
    <source>
        <dbReference type="Pfam" id="PF18406"/>
    </source>
</evidence>
<sequence length="141" mass="16293">YLAVHLEIGREEWALGKQAYQNIQKYGCPTWYEWRIQNWGTKWNASSAEFTNDRLSFLTAWNAPKPVMEKLSEMFPTVSIRHVWADEDIGYNCGERTYKNGTVIQENLPTGHEAIELGCDLWNVDPEEFLSESQEPGMGMT</sequence>